<dbReference type="GO" id="GO:0050982">
    <property type="term" value="P:detection of mechanical stimulus"/>
    <property type="evidence" value="ECO:0007669"/>
    <property type="project" value="TreeGrafter"/>
</dbReference>
<gene>
    <name evidence="3" type="ORF">FCC1311_032401</name>
</gene>
<dbReference type="InterPro" id="IPR036390">
    <property type="entry name" value="WH_DNA-bd_sf"/>
</dbReference>
<dbReference type="CDD" id="cd04371">
    <property type="entry name" value="DEP"/>
    <property type="match status" value="1"/>
</dbReference>
<keyword evidence="4" id="KW-1185">Reference proteome</keyword>
<dbReference type="GO" id="GO:0035556">
    <property type="term" value="P:intracellular signal transduction"/>
    <property type="evidence" value="ECO:0007669"/>
    <property type="project" value="InterPro"/>
</dbReference>
<protein>
    <submittedName>
        <fullName evidence="3">Vacuolar membrane-associated protein IML1</fullName>
    </submittedName>
</protein>
<accession>A0A2R5GJ83</accession>
<organism evidence="3 4">
    <name type="scientific">Hondaea fermentalgiana</name>
    <dbReference type="NCBI Taxonomy" id="2315210"/>
    <lineage>
        <taxon>Eukaryota</taxon>
        <taxon>Sar</taxon>
        <taxon>Stramenopiles</taxon>
        <taxon>Bigyra</taxon>
        <taxon>Labyrinthulomycetes</taxon>
        <taxon>Thraustochytrida</taxon>
        <taxon>Thraustochytriidae</taxon>
        <taxon>Hondaea</taxon>
    </lineage>
</organism>
<feature type="transmembrane region" description="Helical" evidence="1">
    <location>
        <begin position="566"/>
        <end position="588"/>
    </location>
</feature>
<dbReference type="AlphaFoldDB" id="A0A2R5GJ83"/>
<keyword evidence="1" id="KW-1133">Transmembrane helix</keyword>
<dbReference type="PROSITE" id="PS50186">
    <property type="entry name" value="DEP"/>
    <property type="match status" value="1"/>
</dbReference>
<dbReference type="Proteomes" id="UP000241890">
    <property type="component" value="Unassembled WGS sequence"/>
</dbReference>
<dbReference type="InParanoid" id="A0A2R5GJ83"/>
<comment type="caution">
    <text evidence="3">The sequence shown here is derived from an EMBL/GenBank/DDBJ whole genome shotgun (WGS) entry which is preliminary data.</text>
</comment>
<evidence type="ECO:0000259" key="2">
    <source>
        <dbReference type="PROSITE" id="PS50186"/>
    </source>
</evidence>
<dbReference type="InterPro" id="IPR051223">
    <property type="entry name" value="Polycystin"/>
</dbReference>
<dbReference type="EMBL" id="BEYU01000040">
    <property type="protein sequence ID" value="GBG28351.1"/>
    <property type="molecule type" value="Genomic_DNA"/>
</dbReference>
<keyword evidence="1" id="KW-0812">Transmembrane</keyword>
<sequence length="950" mass="106072">MWTRGLISHGTQRFKPFENSRNLFFRVAHPYTVNLLVAPSDLNLLHRQLRDNSGPKLKDRIAYGKLIKHCFVASELVDWCVSVRNVYPRERAIQIAQQLLDEGYIYNVNGSARFLDSAHALCQHKDTYCGNINLRGRLLEHFVNRFSREYERQKDDRKVAHLSVGESVTIIKDLVQDCHDIKARYLLDRLLEKKRIEVIPRAGSATPAGLFAPSKQPIVERTTASSAFSRSARTLNVYDIDNALDDNQSIVKLRPFDPSQSSNVFPTGSIGGFGSLTYGFGGNHSQNYDPVVYDPNKPIDVVGNISQREAQRRALRLLAQLSGAAARLSHAPMTPLSRGLKLLSKFVHVFMVIALVLEVSLGVTSTLDLTSGIQDTFTQSQFDHLSTISDFARWLEDSMLAPGFPWLGRHFALVDYPTLLVSVPEAVDCTADAVSERNFRARAASIAGFQGENLTQIDSIPCFRDSRATTSGLAHIDNFSSRRTMLWQANNYTGSASQMANANVFQEMGEQPDHLQPSRLALQLVILSAQTKPPTVTVIRALAHMGPVRNEVVVRTSAIELEHQHWATGLLWIAWSLCVIEYVVAAWYTHGRYMRSLRSASMMSRVVLSLVGLVLHAEHNARQREYLEGVVESGNAWHARSQEESQYAHDPFEYLFDAGNASHTCLVAAMFFTCVGLMAKLGGARYDIFAVIMRTLGGVSREVEIIVLSFLGNFVAFSMSAYAIMQSSAPEFKSPTMAAMTFFGSMFGGAPWKSFHASALPSLLTGTTGFLLLGFYLFFSIFVLLSLFQALMLESFQHQKKQEYALNNELKRHMYTDEAASELETLKEWLTRSPDASSRANGPLVRSSATDKEILHSMRRVPLATSGSDSLYTMKRAGQWMPEMMGESDEVAKAYSFDELAAETRLLRASEGPKRNRLVPTKIVPEADLEFRRDSALVSGSRMVLVKDNE</sequence>
<feature type="domain" description="DEP" evidence="2">
    <location>
        <begin position="51"/>
        <end position="128"/>
    </location>
</feature>
<reference evidence="3 4" key="1">
    <citation type="submission" date="2017-12" db="EMBL/GenBank/DDBJ databases">
        <title>Sequencing, de novo assembly and annotation of complete genome of a new Thraustochytrid species, strain FCC1311.</title>
        <authorList>
            <person name="Sedici K."/>
            <person name="Godart F."/>
            <person name="Aiese Cigliano R."/>
            <person name="Sanseverino W."/>
            <person name="Barakat M."/>
            <person name="Ortet P."/>
            <person name="Marechal E."/>
            <person name="Cagnac O."/>
            <person name="Amato A."/>
        </authorList>
    </citation>
    <scope>NUCLEOTIDE SEQUENCE [LARGE SCALE GENOMIC DNA]</scope>
</reference>
<dbReference type="InterPro" id="IPR000591">
    <property type="entry name" value="DEP_dom"/>
</dbReference>
<evidence type="ECO:0000313" key="3">
    <source>
        <dbReference type="EMBL" id="GBG28351.1"/>
    </source>
</evidence>
<dbReference type="Pfam" id="PF00610">
    <property type="entry name" value="DEP"/>
    <property type="match status" value="1"/>
</dbReference>
<dbReference type="PANTHER" id="PTHR10877:SF183">
    <property type="entry name" value="AT14535P-RELATED"/>
    <property type="match status" value="1"/>
</dbReference>
<dbReference type="SMART" id="SM00049">
    <property type="entry name" value="DEP"/>
    <property type="match status" value="1"/>
</dbReference>
<keyword evidence="1" id="KW-0472">Membrane</keyword>
<dbReference type="InterPro" id="IPR036388">
    <property type="entry name" value="WH-like_DNA-bd_sf"/>
</dbReference>
<dbReference type="PANTHER" id="PTHR10877">
    <property type="entry name" value="POLYCYSTIN FAMILY MEMBER"/>
    <property type="match status" value="1"/>
</dbReference>
<dbReference type="SUPFAM" id="SSF46785">
    <property type="entry name" value="Winged helix' DNA-binding domain"/>
    <property type="match status" value="1"/>
</dbReference>
<dbReference type="GO" id="GO:0016020">
    <property type="term" value="C:membrane"/>
    <property type="evidence" value="ECO:0007669"/>
    <property type="project" value="TreeGrafter"/>
</dbReference>
<dbReference type="GO" id="GO:0005262">
    <property type="term" value="F:calcium channel activity"/>
    <property type="evidence" value="ECO:0007669"/>
    <property type="project" value="TreeGrafter"/>
</dbReference>
<proteinExistence type="predicted"/>
<name>A0A2R5GJ83_9STRA</name>
<evidence type="ECO:0000313" key="4">
    <source>
        <dbReference type="Proteomes" id="UP000241890"/>
    </source>
</evidence>
<feature type="transmembrane region" description="Helical" evidence="1">
    <location>
        <begin position="770"/>
        <end position="793"/>
    </location>
</feature>
<dbReference type="Gene3D" id="1.10.10.10">
    <property type="entry name" value="Winged helix-like DNA-binding domain superfamily/Winged helix DNA-binding domain"/>
    <property type="match status" value="1"/>
</dbReference>
<feature type="transmembrane region" description="Helical" evidence="1">
    <location>
        <begin position="703"/>
        <end position="725"/>
    </location>
</feature>
<evidence type="ECO:0000256" key="1">
    <source>
        <dbReference type="SAM" id="Phobius"/>
    </source>
</evidence>